<dbReference type="Pfam" id="PF04923">
    <property type="entry name" value="Ninjurin"/>
    <property type="match status" value="1"/>
</dbReference>
<evidence type="ECO:0000256" key="3">
    <source>
        <dbReference type="ARBA" id="ARBA00020263"/>
    </source>
</evidence>
<evidence type="ECO:0000256" key="7">
    <source>
        <dbReference type="ARBA" id="ARBA00023136"/>
    </source>
</evidence>
<dbReference type="GO" id="GO:0033588">
    <property type="term" value="C:elongator holoenzyme complex"/>
    <property type="evidence" value="ECO:0007669"/>
    <property type="project" value="InterPro"/>
</dbReference>
<dbReference type="Proteomes" id="UP001458880">
    <property type="component" value="Unassembled WGS sequence"/>
</dbReference>
<comment type="subcellular location">
    <subcellularLocation>
        <location evidence="1">Membrane</location>
        <topology evidence="1">Multi-pass membrane protein</topology>
    </subcellularLocation>
</comment>
<keyword evidence="7 8" id="KW-0472">Membrane</keyword>
<dbReference type="AlphaFoldDB" id="A0AAW1JUS4"/>
<proteinExistence type="inferred from homology"/>
<dbReference type="GO" id="GO:0042246">
    <property type="term" value="P:tissue regeneration"/>
    <property type="evidence" value="ECO:0007669"/>
    <property type="project" value="InterPro"/>
</dbReference>
<dbReference type="Pfam" id="PF09807">
    <property type="entry name" value="ELP6"/>
    <property type="match status" value="1"/>
</dbReference>
<dbReference type="InterPro" id="IPR027417">
    <property type="entry name" value="P-loop_NTPase"/>
</dbReference>
<feature type="transmembrane region" description="Helical" evidence="8">
    <location>
        <begin position="114"/>
        <end position="132"/>
    </location>
</feature>
<comment type="caution">
    <text evidence="9">The sequence shown here is derived from an EMBL/GenBank/DDBJ whole genome shotgun (WGS) entry which is preliminary data.</text>
</comment>
<evidence type="ECO:0000256" key="2">
    <source>
        <dbReference type="ARBA" id="ARBA00008141"/>
    </source>
</evidence>
<dbReference type="EMBL" id="JASPKY010000340">
    <property type="protein sequence ID" value="KAK9707900.1"/>
    <property type="molecule type" value="Genomic_DNA"/>
</dbReference>
<dbReference type="InterPro" id="IPR007007">
    <property type="entry name" value="Ninjurin"/>
</dbReference>
<evidence type="ECO:0000256" key="6">
    <source>
        <dbReference type="ARBA" id="ARBA00022989"/>
    </source>
</evidence>
<dbReference type="GO" id="GO:0002098">
    <property type="term" value="P:tRNA wobble uridine modification"/>
    <property type="evidence" value="ECO:0007669"/>
    <property type="project" value="InterPro"/>
</dbReference>
<dbReference type="GO" id="GO:0016020">
    <property type="term" value="C:membrane"/>
    <property type="evidence" value="ECO:0007669"/>
    <property type="project" value="UniProtKB-SubCell"/>
</dbReference>
<sequence length="321" mass="35817">MSNKPLENEHEKGETTTDGNIVSQVIGLDANSYATKKTIAQGLLDVALLTANASQLKYVLQVGESHDFYSLMLGLIITSIALQLIQLTVCIILGSKYNINKDHQQETANTANNVILGINALLVGVNVFISSFEMKENFVNRSTTGNLRLGIFEYNMNTLKTDAQILLQVLNIQEKDKLILIKEDTDSDGNFIIAHALRHILQYENNGVCLTMLQNNLIHYQTVGKRLNYNLQENITSKRAAAIESLTIFVEDIGAAEPKLLNGDTEMVVNKLYKDIENQLQDLLEKCSGLIYVVIDNLSCLLDIGWQLKQCIFLLLVMINI</sequence>
<organism evidence="9 10">
    <name type="scientific">Popillia japonica</name>
    <name type="common">Japanese beetle</name>
    <dbReference type="NCBI Taxonomy" id="7064"/>
    <lineage>
        <taxon>Eukaryota</taxon>
        <taxon>Metazoa</taxon>
        <taxon>Ecdysozoa</taxon>
        <taxon>Arthropoda</taxon>
        <taxon>Hexapoda</taxon>
        <taxon>Insecta</taxon>
        <taxon>Pterygota</taxon>
        <taxon>Neoptera</taxon>
        <taxon>Endopterygota</taxon>
        <taxon>Coleoptera</taxon>
        <taxon>Polyphaga</taxon>
        <taxon>Scarabaeiformia</taxon>
        <taxon>Scarabaeidae</taxon>
        <taxon>Rutelinae</taxon>
        <taxon>Popillia</taxon>
    </lineage>
</organism>
<dbReference type="PANTHER" id="PTHR12316:SF17">
    <property type="entry name" value="NINJURIN C, ISOFORM D"/>
    <property type="match status" value="1"/>
</dbReference>
<keyword evidence="5" id="KW-0130">Cell adhesion</keyword>
<evidence type="ECO:0000256" key="1">
    <source>
        <dbReference type="ARBA" id="ARBA00004141"/>
    </source>
</evidence>
<keyword evidence="6 8" id="KW-1133">Transmembrane helix</keyword>
<reference evidence="9 10" key="1">
    <citation type="journal article" date="2024" name="BMC Genomics">
        <title>De novo assembly and annotation of Popillia japonica's genome with initial clues to its potential as an invasive pest.</title>
        <authorList>
            <person name="Cucini C."/>
            <person name="Boschi S."/>
            <person name="Funari R."/>
            <person name="Cardaioli E."/>
            <person name="Iannotti N."/>
            <person name="Marturano G."/>
            <person name="Paoli F."/>
            <person name="Bruttini M."/>
            <person name="Carapelli A."/>
            <person name="Frati F."/>
            <person name="Nardi F."/>
        </authorList>
    </citation>
    <scope>NUCLEOTIDE SEQUENCE [LARGE SCALE GENOMIC DNA]</scope>
    <source>
        <strain evidence="9">DMR45628</strain>
    </source>
</reference>
<dbReference type="Gene3D" id="3.40.50.300">
    <property type="entry name" value="P-loop containing nucleotide triphosphate hydrolases"/>
    <property type="match status" value="1"/>
</dbReference>
<feature type="transmembrane region" description="Helical" evidence="8">
    <location>
        <begin position="68"/>
        <end position="93"/>
    </location>
</feature>
<comment type="similarity">
    <text evidence="2">Belongs to the ninjurin family.</text>
</comment>
<keyword evidence="4 8" id="KW-0812">Transmembrane</keyword>
<dbReference type="GO" id="GO:0007155">
    <property type="term" value="P:cell adhesion"/>
    <property type="evidence" value="ECO:0007669"/>
    <property type="project" value="UniProtKB-KW"/>
</dbReference>
<protein>
    <recommendedName>
        <fullName evidence="3">Elongator complex protein 6</fullName>
    </recommendedName>
</protein>
<gene>
    <name evidence="9" type="ORF">QE152_g27572</name>
</gene>
<dbReference type="InterPro" id="IPR018627">
    <property type="entry name" value="ELP6"/>
</dbReference>
<accession>A0AAW1JUS4</accession>
<evidence type="ECO:0000256" key="8">
    <source>
        <dbReference type="SAM" id="Phobius"/>
    </source>
</evidence>
<evidence type="ECO:0000256" key="4">
    <source>
        <dbReference type="ARBA" id="ARBA00022692"/>
    </source>
</evidence>
<name>A0AAW1JUS4_POPJA</name>
<evidence type="ECO:0000313" key="9">
    <source>
        <dbReference type="EMBL" id="KAK9707900.1"/>
    </source>
</evidence>
<evidence type="ECO:0000256" key="5">
    <source>
        <dbReference type="ARBA" id="ARBA00022889"/>
    </source>
</evidence>
<evidence type="ECO:0000313" key="10">
    <source>
        <dbReference type="Proteomes" id="UP001458880"/>
    </source>
</evidence>
<keyword evidence="10" id="KW-1185">Reference proteome</keyword>
<dbReference type="PANTHER" id="PTHR12316">
    <property type="entry name" value="NINJURIN-RELATED"/>
    <property type="match status" value="1"/>
</dbReference>